<dbReference type="OrthoDB" id="22603at10239"/>
<evidence type="ECO:0000256" key="2">
    <source>
        <dbReference type="SAM" id="Phobius"/>
    </source>
</evidence>
<organism evidence="3 4">
    <name type="scientific">Black medic leaf roll virus</name>
    <dbReference type="NCBI Taxonomy" id="2038729"/>
    <lineage>
        <taxon>Viruses</taxon>
        <taxon>Monodnaviria</taxon>
        <taxon>Shotokuvirae</taxon>
        <taxon>Cressdnaviricota</taxon>
        <taxon>Arfiviricetes</taxon>
        <taxon>Mulpavirales</taxon>
        <taxon>Nanoviridae</taxon>
        <taxon>Nanovirus</taxon>
        <taxon>Nanovirus medicagonis</taxon>
    </lineage>
</organism>
<dbReference type="KEGG" id="vg:18158312"/>
<dbReference type="EMBL" id="KC978961">
    <property type="protein sequence ID" value="AHC72189.1"/>
    <property type="molecule type" value="Genomic_DNA"/>
</dbReference>
<accession>V9TP61</accession>
<keyword evidence="4" id="KW-1185">Reference proteome</keyword>
<evidence type="ECO:0000256" key="1">
    <source>
        <dbReference type="SAM" id="MobiDB-lite"/>
    </source>
</evidence>
<reference evidence="3 4" key="1">
    <citation type="journal article" date="2014" name="J. Gen. Virol.">
        <title>Genome diversity and evidence of recombination and reassortment in nanoviruses from Europe.</title>
        <authorList>
            <person name="Grigoras I."/>
            <person name="Ginzo A.I."/>
            <person name="Martin D.P."/>
            <person name="Varsani A."/>
            <person name="Romero J."/>
            <person name="Mammadov A.Ch."/>
            <person name="Huseynova I.M."/>
            <person name="Aliyev J.A."/>
            <person name="Kheyr-Pour A."/>
            <person name="Huss H."/>
            <person name="Ziebell H."/>
            <person name="Timchenko T."/>
            <person name="Vetten H.J."/>
            <person name="Gronenborn B."/>
        </authorList>
    </citation>
    <scope>NUCLEOTIDE SEQUENCE [LARGE SCALE GENOMIC DNA]</scope>
    <source>
        <strain evidence="3">Bjuv_153</strain>
    </source>
</reference>
<feature type="transmembrane region" description="Helical" evidence="2">
    <location>
        <begin position="29"/>
        <end position="53"/>
    </location>
</feature>
<keyword evidence="2" id="KW-0472">Membrane</keyword>
<evidence type="ECO:0000313" key="3">
    <source>
        <dbReference type="EMBL" id="AHC72189.1"/>
    </source>
</evidence>
<dbReference type="RefSeq" id="YP_008997803.1">
    <property type="nucleotide sequence ID" value="NC_023305.1"/>
</dbReference>
<evidence type="ECO:0000313" key="4">
    <source>
        <dbReference type="Proteomes" id="UP000201040"/>
    </source>
</evidence>
<name>V9TP61_9VIRU</name>
<keyword evidence="2" id="KW-1133">Transmembrane helix</keyword>
<feature type="compositionally biased region" description="Polar residues" evidence="1">
    <location>
        <begin position="107"/>
        <end position="117"/>
    </location>
</feature>
<dbReference type="GeneID" id="18158312"/>
<feature type="region of interest" description="Disordered" evidence="1">
    <location>
        <begin position="82"/>
        <end position="117"/>
    </location>
</feature>
<dbReference type="Proteomes" id="UP000201040">
    <property type="component" value="Genome"/>
</dbReference>
<proteinExistence type="predicted"/>
<keyword evidence="2" id="KW-0812">Transmembrane</keyword>
<protein>
    <submittedName>
        <fullName evidence="3">Movement protein</fullName>
    </submittedName>
</protein>
<sequence length="117" mass="12900">MGDVAQGYDGSYYPDDGGGKTTSYQVLKIIGIVCLILVCICAIWVCIMLACYIPGFVKRTLDAWLNSSSIMKRRLAATITRTPYEETGPERERRWASRRPAQADNGVLNNNTASGFS</sequence>
<gene>
    <name evidence="3" type="primary">MP</name>
</gene>